<evidence type="ECO:0000313" key="5">
    <source>
        <dbReference type="EMBL" id="RAV31335.1"/>
    </source>
</evidence>
<dbReference type="PANTHER" id="PTHR43391:SF14">
    <property type="entry name" value="DEHYDROGENASE_REDUCTASE SDR FAMILY PROTEIN 7-LIKE"/>
    <property type="match status" value="1"/>
</dbReference>
<protein>
    <submittedName>
        <fullName evidence="5">Short-chain dehydrogenase</fullName>
    </submittedName>
</protein>
<dbReference type="Pfam" id="PF00106">
    <property type="entry name" value="adh_short"/>
    <property type="match status" value="1"/>
</dbReference>
<dbReference type="Proteomes" id="UP000251577">
    <property type="component" value="Unassembled WGS sequence"/>
</dbReference>
<evidence type="ECO:0000256" key="4">
    <source>
        <dbReference type="RuleBase" id="RU000363"/>
    </source>
</evidence>
<dbReference type="PRINTS" id="PR00081">
    <property type="entry name" value="GDHRDH"/>
</dbReference>
<organism evidence="5 6">
    <name type="scientific">Corynebacterium heidelbergense</name>
    <dbReference type="NCBI Taxonomy" id="2055947"/>
    <lineage>
        <taxon>Bacteria</taxon>
        <taxon>Bacillati</taxon>
        <taxon>Actinomycetota</taxon>
        <taxon>Actinomycetes</taxon>
        <taxon>Mycobacteriales</taxon>
        <taxon>Corynebacteriaceae</taxon>
        <taxon>Corynebacterium</taxon>
    </lineage>
</organism>
<keyword evidence="2" id="KW-0521">NADP</keyword>
<proteinExistence type="inferred from homology"/>
<dbReference type="RefSeq" id="WP_113631368.1">
    <property type="nucleotide sequence ID" value="NZ_QHCV01000112.1"/>
</dbReference>
<dbReference type="GO" id="GO:0016491">
    <property type="term" value="F:oxidoreductase activity"/>
    <property type="evidence" value="ECO:0007669"/>
    <property type="project" value="UniProtKB-KW"/>
</dbReference>
<evidence type="ECO:0000256" key="2">
    <source>
        <dbReference type="ARBA" id="ARBA00022857"/>
    </source>
</evidence>
<evidence type="ECO:0000256" key="1">
    <source>
        <dbReference type="ARBA" id="ARBA00006484"/>
    </source>
</evidence>
<gene>
    <name evidence="5" type="ORF">DLJ54_08915</name>
</gene>
<name>A0A364V3W2_9CORY</name>
<dbReference type="PANTHER" id="PTHR43391">
    <property type="entry name" value="RETINOL DEHYDROGENASE-RELATED"/>
    <property type="match status" value="1"/>
</dbReference>
<evidence type="ECO:0000313" key="6">
    <source>
        <dbReference type="Proteomes" id="UP000251577"/>
    </source>
</evidence>
<keyword evidence="6" id="KW-1185">Reference proteome</keyword>
<evidence type="ECO:0000256" key="3">
    <source>
        <dbReference type="ARBA" id="ARBA00023002"/>
    </source>
</evidence>
<reference evidence="5 6" key="1">
    <citation type="journal article" date="2018" name="Syst. Appl. Microbiol.">
        <title>Corynebacterium heidelbergense sp. nov., isolated from the preen glands of Egyptian geese (Alopochen aegyptiacus).</title>
        <authorList>
            <person name="Braun M.S."/>
            <person name="Wang E."/>
            <person name="Zimmermann S."/>
            <person name="Wink M."/>
        </authorList>
    </citation>
    <scope>NUCLEOTIDE SEQUENCE [LARGE SCALE GENOMIC DNA]</scope>
    <source>
        <strain evidence="5 6">647</strain>
    </source>
</reference>
<dbReference type="AlphaFoldDB" id="A0A364V3W2"/>
<comment type="caution">
    <text evidence="5">The sequence shown here is derived from an EMBL/GenBank/DDBJ whole genome shotgun (WGS) entry which is preliminary data.</text>
</comment>
<dbReference type="EMBL" id="QHCV01000112">
    <property type="protein sequence ID" value="RAV31335.1"/>
    <property type="molecule type" value="Genomic_DNA"/>
</dbReference>
<sequence>MDRIFISGAARGIGRATAEILAAQGNIVGAYDVKGDFSWAAAHGDRIISGTVDVTKPDSWEAALADFAERAGGIDVLINNAGILYAGAFIDAGSYDKDAATTNVNVNGVLFGARAAYPYLRRSPRGRLVNLSSAAAIVGTPDMATYSASKFAVLGLTEALNLEWEQEGIEVRCVLPLYAQTQMLDGVSTTGTRRLGVRLRPEDVAAEVVRAATDRRRTPVKVHFPAGWQAKLLHAGAHFSPPWLTRFVNAKLTTSRKVRL</sequence>
<dbReference type="InterPro" id="IPR002347">
    <property type="entry name" value="SDR_fam"/>
</dbReference>
<dbReference type="NCBIfam" id="NF006123">
    <property type="entry name" value="PRK08267.1"/>
    <property type="match status" value="1"/>
</dbReference>
<comment type="similarity">
    <text evidence="1 4">Belongs to the short-chain dehydrogenases/reductases (SDR) family.</text>
</comment>
<keyword evidence="3" id="KW-0560">Oxidoreductase</keyword>
<dbReference type="SUPFAM" id="SSF51735">
    <property type="entry name" value="NAD(P)-binding Rossmann-fold domains"/>
    <property type="match status" value="1"/>
</dbReference>
<dbReference type="InterPro" id="IPR036291">
    <property type="entry name" value="NAD(P)-bd_dom_sf"/>
</dbReference>
<dbReference type="Gene3D" id="3.40.50.720">
    <property type="entry name" value="NAD(P)-binding Rossmann-like Domain"/>
    <property type="match status" value="1"/>
</dbReference>
<accession>A0A364V3W2</accession>
<dbReference type="PRINTS" id="PR00080">
    <property type="entry name" value="SDRFAMILY"/>
</dbReference>